<sequence length="305" mass="33064">MSSQCTNRRAGGPIIPDGASSRLASSRRRHPSRAEPAPVCVAVPLRACPAHLPSEPACLLSDICDTRSLPRIQGDACCTQWRTRVHPTSVDNTTSGTQPQRASARISAHRLGHNHERAAGQGSIRRKTQSPRRLGQMIDPLNTRTASAPPEKTPDVEAADNGKRLVQRQPSLNGSRPCHPLDDARALTIKSLTYVVQPTLIDFPVTIYSQIYAHVPHAHSSTTTHLDICPQPRLRSTAAADIPNSSLRPPHATRQPGTEMTALACIKPLPVLQGNNDGANRRPWTMIPTTPAPSDFPGRTTSIRQ</sequence>
<gene>
    <name evidence="2" type="ORF">POSPLADRAFT_1061888</name>
</gene>
<reference evidence="2 3" key="1">
    <citation type="submission" date="2017-04" db="EMBL/GenBank/DDBJ databases">
        <title>Genome Sequence of the Model Brown-Rot Fungus Postia placenta SB12.</title>
        <authorList>
            <consortium name="DOE Joint Genome Institute"/>
            <person name="Gaskell J."/>
            <person name="Kersten P."/>
            <person name="Larrondo L.F."/>
            <person name="Canessa P."/>
            <person name="Martinez D."/>
            <person name="Hibbett D."/>
            <person name="Schmoll M."/>
            <person name="Kubicek C.P."/>
            <person name="Martinez A.T."/>
            <person name="Yadav J."/>
            <person name="Master E."/>
            <person name="Magnuson J.K."/>
            <person name="James T."/>
            <person name="Yaver D."/>
            <person name="Berka R."/>
            <person name="Labutti K."/>
            <person name="Lipzen A."/>
            <person name="Aerts A."/>
            <person name="Barry K."/>
            <person name="Henrissat B."/>
            <person name="Blanchette R."/>
            <person name="Grigoriev I."/>
            <person name="Cullen D."/>
        </authorList>
    </citation>
    <scope>NUCLEOTIDE SEQUENCE [LARGE SCALE GENOMIC DNA]</scope>
    <source>
        <strain evidence="2 3">MAD-698-R-SB12</strain>
    </source>
</reference>
<dbReference type="AlphaFoldDB" id="A0A1X6MLH6"/>
<name>A0A1X6MLH6_9APHY</name>
<feature type="region of interest" description="Disordered" evidence="1">
    <location>
        <begin position="280"/>
        <end position="305"/>
    </location>
</feature>
<dbReference type="Proteomes" id="UP000194127">
    <property type="component" value="Unassembled WGS sequence"/>
</dbReference>
<evidence type="ECO:0000313" key="2">
    <source>
        <dbReference type="EMBL" id="OSX57188.1"/>
    </source>
</evidence>
<evidence type="ECO:0000256" key="1">
    <source>
        <dbReference type="SAM" id="MobiDB-lite"/>
    </source>
</evidence>
<feature type="region of interest" description="Disordered" evidence="1">
    <location>
        <begin position="109"/>
        <end position="162"/>
    </location>
</feature>
<evidence type="ECO:0000313" key="3">
    <source>
        <dbReference type="Proteomes" id="UP000194127"/>
    </source>
</evidence>
<dbReference type="EMBL" id="KZ110609">
    <property type="protein sequence ID" value="OSX57188.1"/>
    <property type="molecule type" value="Genomic_DNA"/>
</dbReference>
<proteinExistence type="predicted"/>
<feature type="compositionally biased region" description="Basic and acidic residues" evidence="1">
    <location>
        <begin position="152"/>
        <end position="162"/>
    </location>
</feature>
<feature type="region of interest" description="Disordered" evidence="1">
    <location>
        <begin position="1"/>
        <end position="36"/>
    </location>
</feature>
<dbReference type="RefSeq" id="XP_024333982.1">
    <property type="nucleotide sequence ID" value="XM_024481449.1"/>
</dbReference>
<dbReference type="GeneID" id="36326399"/>
<accession>A0A1X6MLH6</accession>
<protein>
    <submittedName>
        <fullName evidence="2">Uncharacterized protein</fullName>
    </submittedName>
</protein>
<keyword evidence="3" id="KW-1185">Reference proteome</keyword>
<organism evidence="2 3">
    <name type="scientific">Postia placenta MAD-698-R-SB12</name>
    <dbReference type="NCBI Taxonomy" id="670580"/>
    <lineage>
        <taxon>Eukaryota</taxon>
        <taxon>Fungi</taxon>
        <taxon>Dikarya</taxon>
        <taxon>Basidiomycota</taxon>
        <taxon>Agaricomycotina</taxon>
        <taxon>Agaricomycetes</taxon>
        <taxon>Polyporales</taxon>
        <taxon>Adustoporiaceae</taxon>
        <taxon>Rhodonia</taxon>
    </lineage>
</organism>